<feature type="region of interest" description="Disordered" evidence="1">
    <location>
        <begin position="41"/>
        <end position="63"/>
    </location>
</feature>
<proteinExistence type="predicted"/>
<dbReference type="Proteomes" id="UP001346149">
    <property type="component" value="Unassembled WGS sequence"/>
</dbReference>
<comment type="caution">
    <text evidence="2">The sequence shown here is derived from an EMBL/GenBank/DDBJ whole genome shotgun (WGS) entry which is preliminary data.</text>
</comment>
<feature type="compositionally biased region" description="Polar residues" evidence="1">
    <location>
        <begin position="1"/>
        <end position="13"/>
    </location>
</feature>
<dbReference type="AlphaFoldDB" id="A0AAN7R4S8"/>
<reference evidence="2 3" key="1">
    <citation type="journal article" date="2023" name="Hortic Res">
        <title>Pangenome of water caltrop reveals structural variations and asymmetric subgenome divergence after allopolyploidization.</title>
        <authorList>
            <person name="Zhang X."/>
            <person name="Chen Y."/>
            <person name="Wang L."/>
            <person name="Yuan Y."/>
            <person name="Fang M."/>
            <person name="Shi L."/>
            <person name="Lu R."/>
            <person name="Comes H.P."/>
            <person name="Ma Y."/>
            <person name="Chen Y."/>
            <person name="Huang G."/>
            <person name="Zhou Y."/>
            <person name="Zheng Z."/>
            <person name="Qiu Y."/>
        </authorList>
    </citation>
    <scope>NUCLEOTIDE SEQUENCE [LARGE SCALE GENOMIC DNA]</scope>
    <source>
        <strain evidence="2">F231</strain>
    </source>
</reference>
<accession>A0AAN7R4S8</accession>
<protein>
    <submittedName>
        <fullName evidence="2">Uncharacterized protein</fullName>
    </submittedName>
</protein>
<sequence>MDQLQRSNTKSGTQGEGSGGFMAVEDKKIEEEAMVLQHIAQIIEDGESNSDGRRTSSANKKKRLPGFYSSASAKKIKEIFGVEEDDDGGEVVEIGQVCEPKKKKSRSLEDIYRATKPVDRKRWHIALHIDFLCDICSGWESRKCLLQDIHFWKILMVGCAWYPGGFTLTVTLFRFC</sequence>
<name>A0AAN7R4S8_TRANT</name>
<organism evidence="2 3">
    <name type="scientific">Trapa natans</name>
    <name type="common">Water chestnut</name>
    <dbReference type="NCBI Taxonomy" id="22666"/>
    <lineage>
        <taxon>Eukaryota</taxon>
        <taxon>Viridiplantae</taxon>
        <taxon>Streptophyta</taxon>
        <taxon>Embryophyta</taxon>
        <taxon>Tracheophyta</taxon>
        <taxon>Spermatophyta</taxon>
        <taxon>Magnoliopsida</taxon>
        <taxon>eudicotyledons</taxon>
        <taxon>Gunneridae</taxon>
        <taxon>Pentapetalae</taxon>
        <taxon>rosids</taxon>
        <taxon>malvids</taxon>
        <taxon>Myrtales</taxon>
        <taxon>Lythraceae</taxon>
        <taxon>Trapa</taxon>
    </lineage>
</organism>
<gene>
    <name evidence="2" type="ORF">SAY86_002452</name>
</gene>
<feature type="region of interest" description="Disordered" evidence="1">
    <location>
        <begin position="1"/>
        <end position="24"/>
    </location>
</feature>
<evidence type="ECO:0000313" key="3">
    <source>
        <dbReference type="Proteomes" id="UP001346149"/>
    </source>
</evidence>
<evidence type="ECO:0000313" key="2">
    <source>
        <dbReference type="EMBL" id="KAK4785763.1"/>
    </source>
</evidence>
<dbReference type="EMBL" id="JAXQNO010000013">
    <property type="protein sequence ID" value="KAK4785763.1"/>
    <property type="molecule type" value="Genomic_DNA"/>
</dbReference>
<keyword evidence="3" id="KW-1185">Reference proteome</keyword>
<evidence type="ECO:0000256" key="1">
    <source>
        <dbReference type="SAM" id="MobiDB-lite"/>
    </source>
</evidence>